<dbReference type="AlphaFoldDB" id="A0A9N7UAG4"/>
<feature type="region of interest" description="Disordered" evidence="1">
    <location>
        <begin position="81"/>
        <end position="116"/>
    </location>
</feature>
<name>A0A9N7UAG4_PLEPL</name>
<dbReference type="EMBL" id="CADEAL010000968">
    <property type="protein sequence ID" value="CAB1427461.1"/>
    <property type="molecule type" value="Genomic_DNA"/>
</dbReference>
<feature type="compositionally biased region" description="Basic residues" evidence="1">
    <location>
        <begin position="1"/>
        <end position="19"/>
    </location>
</feature>
<evidence type="ECO:0000313" key="3">
    <source>
        <dbReference type="Proteomes" id="UP001153269"/>
    </source>
</evidence>
<comment type="caution">
    <text evidence="2">The sequence shown here is derived from an EMBL/GenBank/DDBJ whole genome shotgun (WGS) entry which is preliminary data.</text>
</comment>
<sequence length="116" mass="12805">METSCRKKIQTNGKKRRQNKNPVRLRVSTLKKPVRAFLRKLIPGAARSSSAVLVGSGARLRVPKARVETRSPLTARRRLSWRSAPPPVSQSARACQKYRMSDGPPRVSTGSAPAQC</sequence>
<feature type="region of interest" description="Disordered" evidence="1">
    <location>
        <begin position="1"/>
        <end position="22"/>
    </location>
</feature>
<proteinExistence type="predicted"/>
<evidence type="ECO:0000313" key="2">
    <source>
        <dbReference type="EMBL" id="CAB1427461.1"/>
    </source>
</evidence>
<reference evidence="2" key="1">
    <citation type="submission" date="2020-03" db="EMBL/GenBank/DDBJ databases">
        <authorList>
            <person name="Weist P."/>
        </authorList>
    </citation>
    <scope>NUCLEOTIDE SEQUENCE</scope>
</reference>
<dbReference type="Proteomes" id="UP001153269">
    <property type="component" value="Unassembled WGS sequence"/>
</dbReference>
<accession>A0A9N7UAG4</accession>
<organism evidence="2 3">
    <name type="scientific">Pleuronectes platessa</name>
    <name type="common">European plaice</name>
    <dbReference type="NCBI Taxonomy" id="8262"/>
    <lineage>
        <taxon>Eukaryota</taxon>
        <taxon>Metazoa</taxon>
        <taxon>Chordata</taxon>
        <taxon>Craniata</taxon>
        <taxon>Vertebrata</taxon>
        <taxon>Euteleostomi</taxon>
        <taxon>Actinopterygii</taxon>
        <taxon>Neopterygii</taxon>
        <taxon>Teleostei</taxon>
        <taxon>Neoteleostei</taxon>
        <taxon>Acanthomorphata</taxon>
        <taxon>Carangaria</taxon>
        <taxon>Pleuronectiformes</taxon>
        <taxon>Pleuronectoidei</taxon>
        <taxon>Pleuronectidae</taxon>
        <taxon>Pleuronectes</taxon>
    </lineage>
</organism>
<gene>
    <name evidence="2" type="ORF">PLEPLA_LOCUS15400</name>
</gene>
<evidence type="ECO:0000256" key="1">
    <source>
        <dbReference type="SAM" id="MobiDB-lite"/>
    </source>
</evidence>
<protein>
    <submittedName>
        <fullName evidence="2">Uncharacterized protein</fullName>
    </submittedName>
</protein>
<keyword evidence="3" id="KW-1185">Reference proteome</keyword>